<organism evidence="1">
    <name type="scientific">metagenome</name>
    <dbReference type="NCBI Taxonomy" id="256318"/>
    <lineage>
        <taxon>unclassified sequences</taxon>
        <taxon>metagenomes</taxon>
    </lineage>
</organism>
<dbReference type="AlphaFoldDB" id="A0A380TE18"/>
<evidence type="ECO:0000313" key="1">
    <source>
        <dbReference type="EMBL" id="SUS06287.1"/>
    </source>
</evidence>
<dbReference type="EMBL" id="UIDG01000182">
    <property type="protein sequence ID" value="SUS06287.1"/>
    <property type="molecule type" value="Genomic_DNA"/>
</dbReference>
<sequence>MVRPVSRRGEPLVHAAIYGEVGRDAAKEPCCRDMVRRDFVRWQSDTSPEFGIRYHVDAGTDCSE</sequence>
<reference evidence="1" key="1">
    <citation type="submission" date="2018-07" db="EMBL/GenBank/DDBJ databases">
        <authorList>
            <person name="Quirk P.G."/>
            <person name="Krulwich T.A."/>
        </authorList>
    </citation>
    <scope>NUCLEOTIDE SEQUENCE</scope>
</reference>
<name>A0A380TE18_9ZZZZ</name>
<proteinExistence type="predicted"/>
<accession>A0A380TE18</accession>
<protein>
    <submittedName>
        <fullName evidence="1">Uncharacterized protein</fullName>
    </submittedName>
</protein>
<gene>
    <name evidence="1" type="ORF">DF3PB_2620006</name>
</gene>